<keyword evidence="9" id="KW-0675">Receptor</keyword>
<evidence type="ECO:0000259" key="8">
    <source>
        <dbReference type="SMART" id="SM00965"/>
    </source>
</evidence>
<evidence type="ECO:0000256" key="4">
    <source>
        <dbReference type="ARBA" id="ARBA00023237"/>
    </source>
</evidence>
<dbReference type="InterPro" id="IPR008969">
    <property type="entry name" value="CarboxyPept-like_regulatory"/>
</dbReference>
<dbReference type="InterPro" id="IPR039426">
    <property type="entry name" value="TonB-dep_rcpt-like"/>
</dbReference>
<evidence type="ECO:0000256" key="6">
    <source>
        <dbReference type="SAM" id="MobiDB-lite"/>
    </source>
</evidence>
<evidence type="ECO:0000256" key="7">
    <source>
        <dbReference type="SAM" id="SignalP"/>
    </source>
</evidence>
<dbReference type="EMBL" id="CP102294">
    <property type="protein sequence ID" value="UWN56676.1"/>
    <property type="molecule type" value="Genomic_DNA"/>
</dbReference>
<evidence type="ECO:0000256" key="5">
    <source>
        <dbReference type="PROSITE-ProRule" id="PRU01360"/>
    </source>
</evidence>
<dbReference type="Gene3D" id="2.60.40.1120">
    <property type="entry name" value="Carboxypeptidase-like, regulatory domain"/>
    <property type="match status" value="1"/>
</dbReference>
<dbReference type="InterPro" id="IPR037066">
    <property type="entry name" value="Plug_dom_sf"/>
</dbReference>
<dbReference type="SMART" id="SM00965">
    <property type="entry name" value="STN"/>
    <property type="match status" value="1"/>
</dbReference>
<dbReference type="NCBIfam" id="TIGR04057">
    <property type="entry name" value="SusC_RagA_signa"/>
    <property type="match status" value="1"/>
</dbReference>
<proteinExistence type="inferred from homology"/>
<dbReference type="GeneID" id="82891757"/>
<evidence type="ECO:0000313" key="10">
    <source>
        <dbReference type="Proteomes" id="UP001059295"/>
    </source>
</evidence>
<dbReference type="NCBIfam" id="TIGR04056">
    <property type="entry name" value="OMP_RagA_SusC"/>
    <property type="match status" value="1"/>
</dbReference>
<dbReference type="RefSeq" id="WP_074431139.1">
    <property type="nucleotide sequence ID" value="NZ_CAPH01000018.1"/>
</dbReference>
<feature type="domain" description="Secretin/TonB short N-terminal" evidence="8">
    <location>
        <begin position="56"/>
        <end position="107"/>
    </location>
</feature>
<dbReference type="PROSITE" id="PS52016">
    <property type="entry name" value="TONB_DEPENDENT_REC_3"/>
    <property type="match status" value="1"/>
</dbReference>
<keyword evidence="10" id="KW-1185">Reference proteome</keyword>
<dbReference type="Pfam" id="PF13715">
    <property type="entry name" value="CarbopepD_reg_2"/>
    <property type="match status" value="1"/>
</dbReference>
<dbReference type="Pfam" id="PF07715">
    <property type="entry name" value="Plug"/>
    <property type="match status" value="1"/>
</dbReference>
<evidence type="ECO:0000256" key="3">
    <source>
        <dbReference type="ARBA" id="ARBA00023136"/>
    </source>
</evidence>
<reference evidence="9" key="1">
    <citation type="journal article" date="2022" name="Cell">
        <title>Design, construction, and in vivo augmentation of a complex gut microbiome.</title>
        <authorList>
            <person name="Cheng A.G."/>
            <person name="Ho P.Y."/>
            <person name="Aranda-Diaz A."/>
            <person name="Jain S."/>
            <person name="Yu F.B."/>
            <person name="Meng X."/>
            <person name="Wang M."/>
            <person name="Iakiviak M."/>
            <person name="Nagashima K."/>
            <person name="Zhao A."/>
            <person name="Murugkar P."/>
            <person name="Patil A."/>
            <person name="Atabakhsh K."/>
            <person name="Weakley A."/>
            <person name="Yan J."/>
            <person name="Brumbaugh A.R."/>
            <person name="Higginbottom S."/>
            <person name="Dimas A."/>
            <person name="Shiver A.L."/>
            <person name="Deutschbauer A."/>
            <person name="Neff N."/>
            <person name="Sonnenburg J.L."/>
            <person name="Huang K.C."/>
            <person name="Fischbach M.A."/>
        </authorList>
    </citation>
    <scope>NUCLEOTIDE SEQUENCE</scope>
    <source>
        <strain evidence="9">AP11</strain>
    </source>
</reference>
<comment type="similarity">
    <text evidence="5">Belongs to the TonB-dependent receptor family.</text>
</comment>
<dbReference type="SUPFAM" id="SSF49464">
    <property type="entry name" value="Carboxypeptidase regulatory domain-like"/>
    <property type="match status" value="1"/>
</dbReference>
<feature type="signal peptide" evidence="7">
    <location>
        <begin position="1"/>
        <end position="23"/>
    </location>
</feature>
<keyword evidence="5" id="KW-0812">Transmembrane</keyword>
<comment type="subcellular location">
    <subcellularLocation>
        <location evidence="5">Cell outer membrane</location>
        <topology evidence="5">Multi-pass membrane protein</topology>
    </subcellularLocation>
</comment>
<name>A0ABY5UXG5_9BACT</name>
<keyword evidence="2 7" id="KW-0732">Signal</keyword>
<evidence type="ECO:0000256" key="2">
    <source>
        <dbReference type="ARBA" id="ARBA00022729"/>
    </source>
</evidence>
<sequence length="1108" mass="123333">MKNFSLHAILPCFLLLAFSILQASAQQAVLNRPVTVAVQDGTFSEAAGQIERQTGLMFLYKSDDIDRNRKISLNVRNRPLSEALDLLLRGTGLGYQISDRHITIGHVPARSSKPVTVTGKITDALGNPIIGANVFVQGTTNGTATGTDGSFRITASPEDMLQVTYLGYIPQQVEIGSRTRIDITLEEESTELQEMVVIGYGTAKRESLTGAVATVRSEDLTVAPVASTTNALAGRLPGLITKQQSGLPGADAATLSIRGFDPPLVIVDGVEGDFNNIDANEIESISVLKDASAAVYGARAGNGVILVTTKRGKEGKPTITLNSTVTFQNPTNLMRMTSAGQYTELVREAHIQSGQPAETARFSEEQIQKYYAGTDPDYPSTDWVDYLMRKMTPQHQHNLSLQGGTEQIKYYGFFGYLDQESMIRRGGGNYQRYNIRSNIDAKILKNLSMSVDFSTIIENRRFPWRDDQGENSVWNDIWNTEPIYPSSLPDPTKIPYASTNGTGGAHISSNRNLSGTRDTDTQSIRASGSLKYDVTAVPGLSAKAFVALDKWSQDYKFFQYLPDTYLYNYASDTYTLQSLSLEKKLTQQASKGQRLTAQFSLNYERTFAEDHDLKALLLYELIDYDDSWITAQRTGFATTSIPYLFAGGLQNQFADGRASEMGRSSLIGRLNYAYRSKYLFEATVRYDGSAKFDKHSRWGVFPSVSAGWRISEEPFIKDNTSVIDNLKLRAGFSMTGYDGVANFDYLAGYVYGSSYIIGSQAVQGLTATGLANPMLSWEQMKIWNVGLDFGLFHSRLYGEADVFYRVRDGIPGSRAVSLPDTFGATLPTENLNSINTRGFEFTLGYKGAAGDFRYNVAANISWARSKWGYYDEPEYTDPDEIRLYKKTGNWIDRDFGYRSNGLFTSQEEIDALDYRYLDGSDNSFLKQGDVHLLNTNGDDVLNWRDQVEIGKGTMPHWMAGLNLDLAFKGFDLSALFQGAFGFSQNVVLRHAMVFPEIMYKERWTYENNDRHAIVPRLGGAASNDWASDYRLVNASYLRLKSMSIGYTFPKRWMSRAKIGNLRIYVAGTNLFTISKLNKYKLDPEAPSGAGTRYYPLMRTFTIGLNISL</sequence>
<keyword evidence="1 5" id="KW-0813">Transport</keyword>
<dbReference type="InterPro" id="IPR011662">
    <property type="entry name" value="Secretin/TonB_short_N"/>
</dbReference>
<feature type="region of interest" description="Disordered" evidence="6">
    <location>
        <begin position="498"/>
        <end position="520"/>
    </location>
</feature>
<dbReference type="InterPro" id="IPR012910">
    <property type="entry name" value="Plug_dom"/>
</dbReference>
<dbReference type="SUPFAM" id="SSF56935">
    <property type="entry name" value="Porins"/>
    <property type="match status" value="1"/>
</dbReference>
<dbReference type="Gene3D" id="2.170.130.10">
    <property type="entry name" value="TonB-dependent receptor, plug domain"/>
    <property type="match status" value="1"/>
</dbReference>
<dbReference type="Gene3D" id="3.55.50.30">
    <property type="match status" value="1"/>
</dbReference>
<dbReference type="InterPro" id="IPR023997">
    <property type="entry name" value="TonB-dep_OMP_SusC/RagA_CS"/>
</dbReference>
<keyword evidence="3 5" id="KW-0472">Membrane</keyword>
<gene>
    <name evidence="9" type="ORF">NQ491_08445</name>
</gene>
<dbReference type="Proteomes" id="UP001059295">
    <property type="component" value="Chromosome"/>
</dbReference>
<feature type="chain" id="PRO_5045739941" evidence="7">
    <location>
        <begin position="24"/>
        <end position="1108"/>
    </location>
</feature>
<feature type="compositionally biased region" description="Polar residues" evidence="6">
    <location>
        <begin position="507"/>
        <end position="520"/>
    </location>
</feature>
<dbReference type="PANTHER" id="PTHR30069:SF29">
    <property type="entry name" value="HEMOGLOBIN AND HEMOGLOBIN-HAPTOGLOBIN-BINDING PROTEIN 1-RELATED"/>
    <property type="match status" value="1"/>
</dbReference>
<dbReference type="Pfam" id="PF07660">
    <property type="entry name" value="STN"/>
    <property type="match status" value="1"/>
</dbReference>
<dbReference type="InterPro" id="IPR023996">
    <property type="entry name" value="TonB-dep_OMP_SusC/RagA"/>
</dbReference>
<keyword evidence="5" id="KW-1134">Transmembrane beta strand</keyword>
<protein>
    <submittedName>
        <fullName evidence="9">TonB-dependent receptor</fullName>
    </submittedName>
</protein>
<dbReference type="PANTHER" id="PTHR30069">
    <property type="entry name" value="TONB-DEPENDENT OUTER MEMBRANE RECEPTOR"/>
    <property type="match status" value="1"/>
</dbReference>
<keyword evidence="4 5" id="KW-0998">Cell outer membrane</keyword>
<accession>A0ABY5UXG5</accession>
<evidence type="ECO:0000256" key="1">
    <source>
        <dbReference type="ARBA" id="ARBA00022448"/>
    </source>
</evidence>
<organism evidence="9 10">
    <name type="scientific">Alistipes ihumii AP11</name>
    <dbReference type="NCBI Taxonomy" id="1211813"/>
    <lineage>
        <taxon>Bacteria</taxon>
        <taxon>Pseudomonadati</taxon>
        <taxon>Bacteroidota</taxon>
        <taxon>Bacteroidia</taxon>
        <taxon>Bacteroidales</taxon>
        <taxon>Rikenellaceae</taxon>
        <taxon>Alistipes</taxon>
    </lineage>
</organism>
<evidence type="ECO:0000313" key="9">
    <source>
        <dbReference type="EMBL" id="UWN56676.1"/>
    </source>
</evidence>